<evidence type="ECO:0000313" key="3">
    <source>
        <dbReference type="Proteomes" id="UP000501076"/>
    </source>
</evidence>
<name>A0A6M6DZP0_PRIMG</name>
<proteinExistence type="predicted"/>
<dbReference type="RefSeq" id="WP_171778352.1">
    <property type="nucleotide sequence ID" value="NZ_CP045273.1"/>
</dbReference>
<sequence>MNTDKLSNELDKKVEPIITKTEKKNRNRKALKKGLLIVLSVVAAIFGFLIGLELINFFF</sequence>
<organism evidence="2 3">
    <name type="scientific">Priestia megaterium</name>
    <name type="common">Bacillus megaterium</name>
    <dbReference type="NCBI Taxonomy" id="1404"/>
    <lineage>
        <taxon>Bacteria</taxon>
        <taxon>Bacillati</taxon>
        <taxon>Bacillota</taxon>
        <taxon>Bacilli</taxon>
        <taxon>Bacillales</taxon>
        <taxon>Bacillaceae</taxon>
        <taxon>Priestia</taxon>
    </lineage>
</organism>
<keyword evidence="2" id="KW-0614">Plasmid</keyword>
<keyword evidence="1" id="KW-0812">Transmembrane</keyword>
<evidence type="ECO:0000313" key="2">
    <source>
        <dbReference type="EMBL" id="QJX80363.1"/>
    </source>
</evidence>
<reference evidence="2 3" key="1">
    <citation type="submission" date="2019-10" db="EMBL/GenBank/DDBJ databases">
        <title>Complete genome sequences for adaption low water activity.</title>
        <authorList>
            <person name="Zhao L."/>
            <person name="Zhong J."/>
        </authorList>
    </citation>
    <scope>NUCLEOTIDE SEQUENCE [LARGE SCALE GENOMIC DNA]</scope>
    <source>
        <strain evidence="2 3">FDU301</strain>
        <plasmid evidence="3">pfdu301a</plasmid>
    </source>
</reference>
<dbReference type="EMBL" id="CP045273">
    <property type="protein sequence ID" value="QJX80363.1"/>
    <property type="molecule type" value="Genomic_DNA"/>
</dbReference>
<accession>A0A6M6DZP0</accession>
<dbReference type="AlphaFoldDB" id="A0A6M6DZP0"/>
<evidence type="ECO:0000256" key="1">
    <source>
        <dbReference type="SAM" id="Phobius"/>
    </source>
</evidence>
<protein>
    <submittedName>
        <fullName evidence="2">Uncharacterized protein</fullName>
    </submittedName>
</protein>
<keyword evidence="1" id="KW-1133">Transmembrane helix</keyword>
<geneLocation type="plasmid" evidence="3">
    <name>pfdu301a</name>
</geneLocation>
<gene>
    <name evidence="2" type="ORF">FDZ14_30210</name>
</gene>
<dbReference type="Proteomes" id="UP000501076">
    <property type="component" value="Plasmid pFDU301A"/>
</dbReference>
<keyword evidence="1" id="KW-0472">Membrane</keyword>
<feature type="transmembrane region" description="Helical" evidence="1">
    <location>
        <begin position="34"/>
        <end position="58"/>
    </location>
</feature>